<evidence type="ECO:0000313" key="2">
    <source>
        <dbReference type="Proteomes" id="UP001228581"/>
    </source>
</evidence>
<keyword evidence="2" id="KW-1185">Reference proteome</keyword>
<comment type="caution">
    <text evidence="1">The sequence shown here is derived from an EMBL/GenBank/DDBJ whole genome shotgun (WGS) entry which is preliminary data.</text>
</comment>
<sequence>MTNANSLPYYPRFIFNFSDGRCFSTADLDWFTYIKDTGDDYPITSFVPGRLIDMKWTKENNELDIRTYKVDKIEIHQIKYDLDEPTYGMNSNDCMGVAGKEKKWMMEIYVFLEVYNK</sequence>
<reference evidence="1 2" key="1">
    <citation type="submission" date="2023-05" db="EMBL/GenBank/DDBJ databases">
        <authorList>
            <person name="Zhang X."/>
        </authorList>
    </citation>
    <scope>NUCLEOTIDE SEQUENCE [LARGE SCALE GENOMIC DNA]</scope>
    <source>
        <strain evidence="1 2">DM2B3-1</strain>
    </source>
</reference>
<accession>A0ABT7CPW6</accession>
<dbReference type="Proteomes" id="UP001228581">
    <property type="component" value="Unassembled WGS sequence"/>
</dbReference>
<organism evidence="1 2">
    <name type="scientific">Xanthocytophaga flava</name>
    <dbReference type="NCBI Taxonomy" id="3048013"/>
    <lineage>
        <taxon>Bacteria</taxon>
        <taxon>Pseudomonadati</taxon>
        <taxon>Bacteroidota</taxon>
        <taxon>Cytophagia</taxon>
        <taxon>Cytophagales</taxon>
        <taxon>Rhodocytophagaceae</taxon>
        <taxon>Xanthocytophaga</taxon>
    </lineage>
</organism>
<proteinExistence type="predicted"/>
<dbReference type="EMBL" id="JASJOT010000012">
    <property type="protein sequence ID" value="MDJ1495020.1"/>
    <property type="molecule type" value="Genomic_DNA"/>
</dbReference>
<gene>
    <name evidence="1" type="ORF">QNI19_18925</name>
</gene>
<evidence type="ECO:0000313" key="1">
    <source>
        <dbReference type="EMBL" id="MDJ1495020.1"/>
    </source>
</evidence>
<dbReference type="RefSeq" id="WP_313998699.1">
    <property type="nucleotide sequence ID" value="NZ_JASJOT010000012.1"/>
</dbReference>
<name>A0ABT7CPW6_9BACT</name>
<protein>
    <submittedName>
        <fullName evidence="1">Uncharacterized protein</fullName>
    </submittedName>
</protein>